<keyword evidence="4" id="KW-1185">Reference proteome</keyword>
<protein>
    <recommendedName>
        <fullName evidence="5">Protein SirB1 N-terminal domain-containing protein</fullName>
    </recommendedName>
</protein>
<dbReference type="Proteomes" id="UP000659388">
    <property type="component" value="Unassembled WGS sequence"/>
</dbReference>
<dbReference type="AlphaFoldDB" id="A0A937FBD1"/>
<reference evidence="3" key="1">
    <citation type="submission" date="2021-01" db="EMBL/GenBank/DDBJ databases">
        <title>Fulvivirga kasyanovii gen. nov., sp nov., a novel member of the phylum Bacteroidetes isolated from seawater in a mussel farm.</title>
        <authorList>
            <person name="Zhao L.-H."/>
            <person name="Wang Z.-J."/>
        </authorList>
    </citation>
    <scope>NUCLEOTIDE SEQUENCE</scope>
    <source>
        <strain evidence="3">2943</strain>
    </source>
</reference>
<organism evidence="3 4">
    <name type="scientific">Fulvivirga sediminis</name>
    <dbReference type="NCBI Taxonomy" id="2803949"/>
    <lineage>
        <taxon>Bacteria</taxon>
        <taxon>Pseudomonadati</taxon>
        <taxon>Bacteroidota</taxon>
        <taxon>Cytophagia</taxon>
        <taxon>Cytophagales</taxon>
        <taxon>Fulvivirgaceae</taxon>
        <taxon>Fulvivirga</taxon>
    </lineage>
</organism>
<evidence type="ECO:0000256" key="1">
    <source>
        <dbReference type="PROSITE-ProRule" id="PRU00339"/>
    </source>
</evidence>
<gene>
    <name evidence="3" type="ORF">JL102_16280</name>
</gene>
<evidence type="ECO:0000313" key="3">
    <source>
        <dbReference type="EMBL" id="MBL3657709.1"/>
    </source>
</evidence>
<proteinExistence type="predicted"/>
<dbReference type="PROSITE" id="PS50005">
    <property type="entry name" value="TPR"/>
    <property type="match status" value="1"/>
</dbReference>
<feature type="chain" id="PRO_5037896885" description="Protein SirB1 N-terminal domain-containing protein" evidence="2">
    <location>
        <begin position="23"/>
        <end position="518"/>
    </location>
</feature>
<feature type="repeat" description="TPR" evidence="1">
    <location>
        <begin position="474"/>
        <end position="507"/>
    </location>
</feature>
<feature type="signal peptide" evidence="2">
    <location>
        <begin position="1"/>
        <end position="22"/>
    </location>
</feature>
<accession>A0A937FBD1</accession>
<evidence type="ECO:0000313" key="4">
    <source>
        <dbReference type="Proteomes" id="UP000659388"/>
    </source>
</evidence>
<dbReference type="InterPro" id="IPR011990">
    <property type="entry name" value="TPR-like_helical_dom_sf"/>
</dbReference>
<keyword evidence="1" id="KW-0802">TPR repeat</keyword>
<dbReference type="SMART" id="SM00028">
    <property type="entry name" value="TPR"/>
    <property type="match status" value="2"/>
</dbReference>
<dbReference type="InterPro" id="IPR019734">
    <property type="entry name" value="TPR_rpt"/>
</dbReference>
<dbReference type="RefSeq" id="WP_202245504.1">
    <property type="nucleotide sequence ID" value="NZ_JAESIY010000009.1"/>
</dbReference>
<dbReference type="Gene3D" id="1.25.40.10">
    <property type="entry name" value="Tetratricopeptide repeat domain"/>
    <property type="match status" value="1"/>
</dbReference>
<name>A0A937FBD1_9BACT</name>
<sequence length="518" mass="60389">MKAALIIILGFFSIPLHSFSQADSLVLFEEINYWSDLEKEAFNDFFINNKDNYLQLFMGADPLSTQGNYQTALNQINKEIASIDQEKLSKKKVDKKVKILYDQIHQDFFTKYELENTFSHIFSNGHYNCVSATALFGILFKELSIPFALKESPTHVYMVAYPNSERIVVESTDPGGRFLAFNDKFKTDFVNQMKTAKLISDSEYKSTSVSDLFDEYYFKEEDIDLKQLVGIQYANDAIYKLNEPKYKEAYEQLEKAYLFYPAEKVSYMLMNVGAILINSADYYDSENIKLLSTIMRFKKYGITDDQIFDEFNRVTQDILINHGDFEKYKEAYDYLYPSITSDHLRQEISFLYNYECGRVLYNKNQFEKAIPYEQEAYKLKKDHVEIETLLVTTIIREVALESDNLKIITSLEEYSSTHPELLENREFKSALTMSYLRQSALSFQLEKLSEGVKYQKLFETNFEENLSIGPEYIGQLYTIAGTYYFKKGQTNKAREAINTGLKYAPGNDQLLLRKKLLR</sequence>
<evidence type="ECO:0008006" key="5">
    <source>
        <dbReference type="Google" id="ProtNLM"/>
    </source>
</evidence>
<dbReference type="SUPFAM" id="SSF48452">
    <property type="entry name" value="TPR-like"/>
    <property type="match status" value="1"/>
</dbReference>
<comment type="caution">
    <text evidence="3">The sequence shown here is derived from an EMBL/GenBank/DDBJ whole genome shotgun (WGS) entry which is preliminary data.</text>
</comment>
<evidence type="ECO:0000256" key="2">
    <source>
        <dbReference type="SAM" id="SignalP"/>
    </source>
</evidence>
<keyword evidence="2" id="KW-0732">Signal</keyword>
<dbReference type="EMBL" id="JAESIY010000009">
    <property type="protein sequence ID" value="MBL3657709.1"/>
    <property type="molecule type" value="Genomic_DNA"/>
</dbReference>